<evidence type="ECO:0000313" key="11">
    <source>
        <dbReference type="Proteomes" id="UP000430670"/>
    </source>
</evidence>
<evidence type="ECO:0000313" key="10">
    <source>
        <dbReference type="EMBL" id="MTV47859.1"/>
    </source>
</evidence>
<dbReference type="EMBL" id="WNKU01000002">
    <property type="protein sequence ID" value="MTV47859.1"/>
    <property type="molecule type" value="Genomic_DNA"/>
</dbReference>
<dbReference type="PANTHER" id="PTHR30417">
    <property type="entry name" value="N-ACETYLMURAMOYL-L-ALANINE AMIDASE AMID"/>
    <property type="match status" value="1"/>
</dbReference>
<dbReference type="SMART" id="SM00644">
    <property type="entry name" value="Ami_2"/>
    <property type="match status" value="1"/>
</dbReference>
<name>A0A6I3SCP4_HELMO</name>
<sequence length="226" mass="24911">MTTITQDFIPKGAKNRPGYTMKPTSITIHNTGNDSKGADAAGHSAYVKSTGAGSTSWHFTVDDHQIIQHIPTNENAWHAGDGTNGPGNRTSIGIEVCENADGDLAKAESNAQDLICKLMFDLGIPLENVVTHKSWTGKECPRKILPHWDQFIAGVKERVDTENARLAAEKNKTEAQKLYAQIPDWARPTMIKLHEKKIVADPLGDYSFYRVLVLLDQQGLFEKLCA</sequence>
<keyword evidence="7" id="KW-0961">Cell wall biogenesis/degradation</keyword>
<keyword evidence="11" id="KW-1185">Reference proteome</keyword>
<dbReference type="InterPro" id="IPR002502">
    <property type="entry name" value="Amidase_domain"/>
</dbReference>
<dbReference type="AlphaFoldDB" id="A0A6I3SCP4"/>
<dbReference type="GO" id="GO:0009253">
    <property type="term" value="P:peptidoglycan catabolic process"/>
    <property type="evidence" value="ECO:0007669"/>
    <property type="project" value="InterPro"/>
</dbReference>
<dbReference type="RefSeq" id="WP_155474980.1">
    <property type="nucleotide sequence ID" value="NZ_WNKU01000002.1"/>
</dbReference>
<keyword evidence="5" id="KW-0749">Sporulation</keyword>
<dbReference type="Pfam" id="PF01510">
    <property type="entry name" value="Amidase_2"/>
    <property type="match status" value="1"/>
</dbReference>
<accession>A0A6I3SCP4</accession>
<keyword evidence="4" id="KW-0378">Hydrolase</keyword>
<evidence type="ECO:0000256" key="1">
    <source>
        <dbReference type="ARBA" id="ARBA00001561"/>
    </source>
</evidence>
<dbReference type="Proteomes" id="UP000430670">
    <property type="component" value="Unassembled WGS sequence"/>
</dbReference>
<dbReference type="InterPro" id="IPR051206">
    <property type="entry name" value="NAMLAA_amidase_2"/>
</dbReference>
<dbReference type="EC" id="3.5.1.28" evidence="3"/>
<protein>
    <recommendedName>
        <fullName evidence="3">N-acetylmuramoyl-L-alanine amidase</fullName>
        <ecNumber evidence="3">3.5.1.28</ecNumber>
    </recommendedName>
</protein>
<dbReference type="GO" id="GO:0009254">
    <property type="term" value="P:peptidoglycan turnover"/>
    <property type="evidence" value="ECO:0007669"/>
    <property type="project" value="TreeGrafter"/>
</dbReference>
<comment type="catalytic activity">
    <reaction evidence="1">
        <text>Hydrolyzes the link between N-acetylmuramoyl residues and L-amino acid residues in certain cell-wall glycopeptides.</text>
        <dbReference type="EC" id="3.5.1.28"/>
    </reaction>
</comment>
<evidence type="ECO:0000259" key="9">
    <source>
        <dbReference type="SMART" id="SM00644"/>
    </source>
</evidence>
<evidence type="ECO:0000256" key="4">
    <source>
        <dbReference type="ARBA" id="ARBA00022801"/>
    </source>
</evidence>
<dbReference type="OrthoDB" id="9794294at2"/>
<evidence type="ECO:0000256" key="7">
    <source>
        <dbReference type="ARBA" id="ARBA00023316"/>
    </source>
</evidence>
<organism evidence="10 11">
    <name type="scientific">Heliobacterium mobile</name>
    <name type="common">Heliobacillus mobilis</name>
    <dbReference type="NCBI Taxonomy" id="28064"/>
    <lineage>
        <taxon>Bacteria</taxon>
        <taxon>Bacillati</taxon>
        <taxon>Bacillota</taxon>
        <taxon>Clostridia</taxon>
        <taxon>Eubacteriales</taxon>
        <taxon>Heliobacteriaceae</taxon>
        <taxon>Heliobacterium</taxon>
    </lineage>
</organism>
<dbReference type="InterPro" id="IPR036505">
    <property type="entry name" value="Amidase/PGRP_sf"/>
</dbReference>
<evidence type="ECO:0000256" key="5">
    <source>
        <dbReference type="ARBA" id="ARBA00022969"/>
    </source>
</evidence>
<dbReference type="PANTHER" id="PTHR30417:SF11">
    <property type="entry name" value="N-ACETYLMURAMOYL-L-ALANINE AMIDASE XLYA"/>
    <property type="match status" value="1"/>
</dbReference>
<reference evidence="10 11" key="1">
    <citation type="submission" date="2019-11" db="EMBL/GenBank/DDBJ databases">
        <title>Whole-genome sequence of a the green, strictly anaerobic photosynthetic bacterium Heliobacillus mobilis DSM 6151.</title>
        <authorList>
            <person name="Kyndt J.A."/>
            <person name="Meyer T.E."/>
        </authorList>
    </citation>
    <scope>NUCLEOTIDE SEQUENCE [LARGE SCALE GENOMIC DNA]</scope>
    <source>
        <strain evidence="10 11">DSM 6151</strain>
    </source>
</reference>
<comment type="caution">
    <text evidence="10">The sequence shown here is derived from an EMBL/GenBank/DDBJ whole genome shotgun (WGS) entry which is preliminary data.</text>
</comment>
<comment type="similarity">
    <text evidence="2">Belongs to the N-acetylmuramoyl-L-alanine amidase 2 family.</text>
</comment>
<dbReference type="GO" id="GO:0071555">
    <property type="term" value="P:cell wall organization"/>
    <property type="evidence" value="ECO:0007669"/>
    <property type="project" value="UniProtKB-KW"/>
</dbReference>
<dbReference type="GO" id="GO:0008745">
    <property type="term" value="F:N-acetylmuramoyl-L-alanine amidase activity"/>
    <property type="evidence" value="ECO:0007669"/>
    <property type="project" value="UniProtKB-EC"/>
</dbReference>
<feature type="domain" description="N-acetylmuramoyl-L-alanine amidase" evidence="9">
    <location>
        <begin position="13"/>
        <end position="151"/>
    </location>
</feature>
<dbReference type="Gene3D" id="3.40.80.10">
    <property type="entry name" value="Peptidoglycan recognition protein-like"/>
    <property type="match status" value="1"/>
</dbReference>
<gene>
    <name evidence="10" type="ORF">GJ688_02525</name>
</gene>
<dbReference type="GO" id="GO:0030435">
    <property type="term" value="P:sporulation resulting in formation of a cellular spore"/>
    <property type="evidence" value="ECO:0007669"/>
    <property type="project" value="UniProtKB-KW"/>
</dbReference>
<evidence type="ECO:0000256" key="3">
    <source>
        <dbReference type="ARBA" id="ARBA00011901"/>
    </source>
</evidence>
<evidence type="ECO:0000256" key="8">
    <source>
        <dbReference type="SAM" id="MobiDB-lite"/>
    </source>
</evidence>
<keyword evidence="6" id="KW-0178">Competence</keyword>
<evidence type="ECO:0000256" key="2">
    <source>
        <dbReference type="ARBA" id="ARBA00007553"/>
    </source>
</evidence>
<evidence type="ECO:0000256" key="6">
    <source>
        <dbReference type="ARBA" id="ARBA00023287"/>
    </source>
</evidence>
<dbReference type="SUPFAM" id="SSF55846">
    <property type="entry name" value="N-acetylmuramoyl-L-alanine amidase-like"/>
    <property type="match status" value="1"/>
</dbReference>
<feature type="region of interest" description="Disordered" evidence="8">
    <location>
        <begin position="1"/>
        <end position="22"/>
    </location>
</feature>
<dbReference type="CDD" id="cd06583">
    <property type="entry name" value="PGRP"/>
    <property type="match status" value="1"/>
</dbReference>
<dbReference type="GO" id="GO:0030420">
    <property type="term" value="P:establishment of competence for transformation"/>
    <property type="evidence" value="ECO:0007669"/>
    <property type="project" value="UniProtKB-KW"/>
</dbReference>
<proteinExistence type="inferred from homology"/>